<gene>
    <name evidence="1" type="ORF">AN963_22320</name>
</gene>
<dbReference type="RefSeq" id="WP_055746750.1">
    <property type="nucleotide sequence ID" value="NZ_LJJB01000013.1"/>
</dbReference>
<dbReference type="EMBL" id="LJJB01000013">
    <property type="protein sequence ID" value="KQL44165.1"/>
    <property type="molecule type" value="Genomic_DNA"/>
</dbReference>
<name>A0ABR5N0Z7_BRECH</name>
<comment type="caution">
    <text evidence="1">The sequence shown here is derived from an EMBL/GenBank/DDBJ whole genome shotgun (WGS) entry which is preliminary data.</text>
</comment>
<evidence type="ECO:0000313" key="1">
    <source>
        <dbReference type="EMBL" id="KQL44165.1"/>
    </source>
</evidence>
<accession>A0ABR5N0Z7</accession>
<evidence type="ECO:0000313" key="2">
    <source>
        <dbReference type="Proteomes" id="UP000051063"/>
    </source>
</evidence>
<organism evidence="1 2">
    <name type="scientific">Brevibacillus choshinensis</name>
    <dbReference type="NCBI Taxonomy" id="54911"/>
    <lineage>
        <taxon>Bacteria</taxon>
        <taxon>Bacillati</taxon>
        <taxon>Bacillota</taxon>
        <taxon>Bacilli</taxon>
        <taxon>Bacillales</taxon>
        <taxon>Paenibacillaceae</taxon>
        <taxon>Brevibacillus</taxon>
    </lineage>
</organism>
<reference evidence="1 2" key="1">
    <citation type="submission" date="2015-09" db="EMBL/GenBank/DDBJ databases">
        <title>Genome sequencing project for genomic taxonomy and phylogenomics of Bacillus-like bacteria.</title>
        <authorList>
            <person name="Liu B."/>
            <person name="Wang J."/>
            <person name="Zhu Y."/>
            <person name="Liu G."/>
            <person name="Chen Q."/>
            <person name="Chen Z."/>
            <person name="Lan J."/>
            <person name="Che J."/>
            <person name="Ge C."/>
            <person name="Shi H."/>
            <person name="Pan Z."/>
            <person name="Liu X."/>
        </authorList>
    </citation>
    <scope>NUCLEOTIDE SEQUENCE [LARGE SCALE GENOMIC DNA]</scope>
    <source>
        <strain evidence="1 2">DSM 8552</strain>
    </source>
</reference>
<keyword evidence="2" id="KW-1185">Reference proteome</keyword>
<proteinExistence type="predicted"/>
<dbReference type="Proteomes" id="UP000051063">
    <property type="component" value="Unassembled WGS sequence"/>
</dbReference>
<sequence length="97" mass="11409">MEQHKDQTSGEDQKIKVERVQTGIRMEKRMVKVLKAMAEYHDISLGDLLEIIVLRAFENQPVFSQESLEKIKTIKEVYGMNYGLEISHRWIDSEKDK</sequence>
<protein>
    <submittedName>
        <fullName evidence="1">Uncharacterized protein</fullName>
    </submittedName>
</protein>